<comment type="similarity">
    <text evidence="2">Belongs to the diacylglycerol/lipid kinase family.</text>
</comment>
<dbReference type="Pfam" id="PF19279">
    <property type="entry name" value="YegS_C"/>
    <property type="match status" value="1"/>
</dbReference>
<dbReference type="PROSITE" id="PS50146">
    <property type="entry name" value="DAGK"/>
    <property type="match status" value="1"/>
</dbReference>
<evidence type="ECO:0000259" key="13">
    <source>
        <dbReference type="PROSITE" id="PS50146"/>
    </source>
</evidence>
<organism evidence="14 15">
    <name type="scientific">Candidatus Enterococcus mangumiae</name>
    <dbReference type="NCBI Taxonomy" id="2230878"/>
    <lineage>
        <taxon>Bacteria</taxon>
        <taxon>Bacillati</taxon>
        <taxon>Bacillota</taxon>
        <taxon>Bacilli</taxon>
        <taxon>Lactobacillales</taxon>
        <taxon>Enterococcaceae</taxon>
        <taxon>Enterococcus</taxon>
    </lineage>
</organism>
<evidence type="ECO:0000256" key="2">
    <source>
        <dbReference type="ARBA" id="ARBA00005983"/>
    </source>
</evidence>
<dbReference type="InterPro" id="IPR005218">
    <property type="entry name" value="Diacylglycerol/lipid_kinase"/>
</dbReference>
<dbReference type="Gene3D" id="2.60.200.40">
    <property type="match status" value="1"/>
</dbReference>
<dbReference type="GO" id="GO:0016301">
    <property type="term" value="F:kinase activity"/>
    <property type="evidence" value="ECO:0007669"/>
    <property type="project" value="UniProtKB-KW"/>
</dbReference>
<proteinExistence type="inferred from homology"/>
<protein>
    <submittedName>
        <fullName evidence="14">Diacylglycerol kinase catalytic subunit</fullName>
    </submittedName>
</protein>
<sequence>MKKLLVFYNKSSGSDEGEDLANWFKDYVAEHRPELEVYLTETGPSIKDETLRQKAKEHAVDTLVIIGGDGTIHHIIQAFQDELDQYQVGLLPGGTINNLAKVLGIPFEKEEAAAAMLEESIRKIDYGKVNDKVVISTLTIGILADTAVWISQKEKQKYGSWIFIKRFVKLLLKKKKYHLDIKTEEEHWQGKTQLLTITMSNSVGGFTRFDDSAAPDDGKFHITIVPSLDFFRFAFYLPRMIKGKIYSVPGIKYMTASQINIQAREKKVTTRTDGDTTDDLPIELKVIPEGIAIYVPKEENQSLEESDGSIDV</sequence>
<dbReference type="NCBIfam" id="TIGR00147">
    <property type="entry name" value="YegS/Rv2252/BmrU family lipid kinase"/>
    <property type="match status" value="1"/>
</dbReference>
<dbReference type="EMBL" id="CP147250">
    <property type="protein sequence ID" value="WYJ81183.1"/>
    <property type="molecule type" value="Genomic_DNA"/>
</dbReference>
<evidence type="ECO:0000256" key="4">
    <source>
        <dbReference type="ARBA" id="ARBA00022679"/>
    </source>
</evidence>
<evidence type="ECO:0000256" key="1">
    <source>
        <dbReference type="ARBA" id="ARBA00001946"/>
    </source>
</evidence>
<evidence type="ECO:0000256" key="9">
    <source>
        <dbReference type="ARBA" id="ARBA00022842"/>
    </source>
</evidence>
<dbReference type="Gene3D" id="3.40.50.10330">
    <property type="entry name" value="Probable inorganic polyphosphate/atp-NAD kinase, domain 1"/>
    <property type="match status" value="1"/>
</dbReference>
<keyword evidence="10" id="KW-0443">Lipid metabolism</keyword>
<evidence type="ECO:0000256" key="12">
    <source>
        <dbReference type="ARBA" id="ARBA00023264"/>
    </source>
</evidence>
<evidence type="ECO:0000256" key="3">
    <source>
        <dbReference type="ARBA" id="ARBA00022516"/>
    </source>
</evidence>
<dbReference type="InterPro" id="IPR045540">
    <property type="entry name" value="YegS/DAGK_C"/>
</dbReference>
<name>A0ABZ2SZY5_9ENTE</name>
<dbReference type="PANTHER" id="PTHR12358:SF106">
    <property type="entry name" value="LIPID KINASE YEGS"/>
    <property type="match status" value="1"/>
</dbReference>
<dbReference type="SUPFAM" id="SSF111331">
    <property type="entry name" value="NAD kinase/diacylglycerol kinase-like"/>
    <property type="match status" value="1"/>
</dbReference>
<dbReference type="PANTHER" id="PTHR12358">
    <property type="entry name" value="SPHINGOSINE KINASE"/>
    <property type="match status" value="1"/>
</dbReference>
<dbReference type="Proteomes" id="UP000664360">
    <property type="component" value="Chromosome"/>
</dbReference>
<evidence type="ECO:0000256" key="8">
    <source>
        <dbReference type="ARBA" id="ARBA00022840"/>
    </source>
</evidence>
<reference evidence="14 15" key="1">
    <citation type="submission" date="2024-03" db="EMBL/GenBank/DDBJ databases">
        <title>The Genome Sequence of Enterococcus sp. DIV1094.</title>
        <authorList>
            <consortium name="The Broad Institute Genomics Platform"/>
            <consortium name="The Broad Institute Microbial Omics Core"/>
            <consortium name="The Broad Institute Genomic Center for Infectious Diseases"/>
            <person name="Earl A."/>
            <person name="Manson A."/>
            <person name="Gilmore M."/>
            <person name="Schwartman J."/>
            <person name="Shea T."/>
            <person name="Abouelleil A."/>
            <person name="Cao P."/>
            <person name="Chapman S."/>
            <person name="Cusick C."/>
            <person name="Young S."/>
            <person name="Neafsey D."/>
            <person name="Nusbaum C."/>
            <person name="Birren B."/>
        </authorList>
    </citation>
    <scope>NUCLEOTIDE SEQUENCE [LARGE SCALE GENOMIC DNA]</scope>
    <source>
        <strain evidence="14 15">DIV1094</strain>
    </source>
</reference>
<keyword evidence="9" id="KW-0460">Magnesium</keyword>
<dbReference type="InterPro" id="IPR017438">
    <property type="entry name" value="ATP-NAD_kinase_N"/>
</dbReference>
<keyword evidence="3" id="KW-0444">Lipid biosynthesis</keyword>
<feature type="domain" description="DAGKc" evidence="13">
    <location>
        <begin position="1"/>
        <end position="133"/>
    </location>
</feature>
<evidence type="ECO:0000256" key="11">
    <source>
        <dbReference type="ARBA" id="ARBA00023209"/>
    </source>
</evidence>
<evidence type="ECO:0000256" key="6">
    <source>
        <dbReference type="ARBA" id="ARBA00022741"/>
    </source>
</evidence>
<dbReference type="InterPro" id="IPR050187">
    <property type="entry name" value="Lipid_Phosphate_FormReg"/>
</dbReference>
<keyword evidence="11" id="KW-0594">Phospholipid biosynthesis</keyword>
<comment type="cofactor">
    <cofactor evidence="1">
        <name>Mg(2+)</name>
        <dbReference type="ChEBI" id="CHEBI:18420"/>
    </cofactor>
</comment>
<keyword evidence="8" id="KW-0067">ATP-binding</keyword>
<dbReference type="SMART" id="SM00046">
    <property type="entry name" value="DAGKc"/>
    <property type="match status" value="1"/>
</dbReference>
<accession>A0ABZ2SZY5</accession>
<dbReference type="RefSeq" id="WP_206857269.1">
    <property type="nucleotide sequence ID" value="NZ_CP147250.1"/>
</dbReference>
<dbReference type="InterPro" id="IPR016064">
    <property type="entry name" value="NAD/diacylglycerol_kinase_sf"/>
</dbReference>
<evidence type="ECO:0000313" key="14">
    <source>
        <dbReference type="EMBL" id="WYJ81183.1"/>
    </source>
</evidence>
<keyword evidence="5" id="KW-0479">Metal-binding</keyword>
<keyword evidence="7 14" id="KW-0418">Kinase</keyword>
<keyword evidence="12" id="KW-1208">Phospholipid metabolism</keyword>
<evidence type="ECO:0000313" key="15">
    <source>
        <dbReference type="Proteomes" id="UP000664360"/>
    </source>
</evidence>
<dbReference type="Pfam" id="PF00781">
    <property type="entry name" value="DAGK_cat"/>
    <property type="match status" value="1"/>
</dbReference>
<dbReference type="InterPro" id="IPR001206">
    <property type="entry name" value="Diacylglycerol_kinase_cat_dom"/>
</dbReference>
<evidence type="ECO:0000256" key="7">
    <source>
        <dbReference type="ARBA" id="ARBA00022777"/>
    </source>
</evidence>
<gene>
    <name evidence="14" type="ORF">DOK79_002767</name>
</gene>
<evidence type="ECO:0000256" key="10">
    <source>
        <dbReference type="ARBA" id="ARBA00023098"/>
    </source>
</evidence>
<keyword evidence="4" id="KW-0808">Transferase</keyword>
<evidence type="ECO:0000256" key="5">
    <source>
        <dbReference type="ARBA" id="ARBA00022723"/>
    </source>
</evidence>
<keyword evidence="6" id="KW-0547">Nucleotide-binding</keyword>
<keyword evidence="15" id="KW-1185">Reference proteome</keyword>